<keyword evidence="3" id="KW-0723">Serine/threonine-protein kinase</keyword>
<evidence type="ECO:0000256" key="5">
    <source>
        <dbReference type="ARBA" id="ARBA00022741"/>
    </source>
</evidence>
<comment type="caution">
    <text evidence="17">The sequence shown here is derived from an EMBL/GenBank/DDBJ whole genome shotgun (WGS) entry which is preliminary data.</text>
</comment>
<protein>
    <recommendedName>
        <fullName evidence="9">Cyclin-dependent kinase 2 homolog</fullName>
        <ecNumber evidence="2">2.7.11.22</ecNumber>
    </recommendedName>
    <alternativeName>
        <fullName evidence="10">Cell division control protein 2 homolog</fullName>
    </alternativeName>
    <alternativeName>
        <fullName evidence="11">cdc2-related kinase 2</fullName>
    </alternativeName>
</protein>
<comment type="catalytic activity">
    <reaction evidence="13">
        <text>L-seryl-[protein] + ATP = O-phospho-L-seryl-[protein] + ADP + H(+)</text>
        <dbReference type="Rhea" id="RHEA:17989"/>
        <dbReference type="Rhea" id="RHEA-COMP:9863"/>
        <dbReference type="Rhea" id="RHEA-COMP:11604"/>
        <dbReference type="ChEBI" id="CHEBI:15378"/>
        <dbReference type="ChEBI" id="CHEBI:29999"/>
        <dbReference type="ChEBI" id="CHEBI:30616"/>
        <dbReference type="ChEBI" id="CHEBI:83421"/>
        <dbReference type="ChEBI" id="CHEBI:456216"/>
        <dbReference type="EC" id="2.7.11.22"/>
    </reaction>
</comment>
<dbReference type="InterPro" id="IPR008271">
    <property type="entry name" value="Ser/Thr_kinase_AS"/>
</dbReference>
<dbReference type="PROSITE" id="PS00107">
    <property type="entry name" value="PROTEIN_KINASE_ATP"/>
    <property type="match status" value="1"/>
</dbReference>
<dbReference type="InterPro" id="IPR017441">
    <property type="entry name" value="Protein_kinase_ATP_BS"/>
</dbReference>
<sequence>MELESTLCHALFAVNAVWEERVGGLLVDAINLQSSRDAAAVWAYDLVMREDVTEGFRDLVVAALQMDAVVEEAQQLAVQVVNRVLSDEGTILEAKKVLRDALEDQELRNSAKESLWSIVIPWGSSPDEVKRAVRLAEARVNIGMPLYATYAASSWRLLLCIVTQELASLPALNDDERASLRLVLADEAQSRGKEGCSSREEDIACDVAPSLHGAICDCDPPPRTAPPQAASGVSQAKEASQVPEETKEKQVRPLELTTQPLKALKAPEAPSGEDTSPKASEKDRRTGQLTLLCQHGMKPVTLRAMLAERNDDDFDMLERRFEQKYEVTEPKVLGEGTYGKVYKAVSRISNQVVAIKRIKLNPDDDEGVPSTALREVAVLKELDSEYVVKLFEVFCSPSKLVLVFELMENDLRKYMKQVGGKIPSHHVKSLCWQMVKGLEICHANRIIHRDIKPQNLLIDANHRLKLADFGLARAFMVPIPKYTHEVVTVWYRAPEILLGSGAYSIAIDMWAVGCVFAEMATGGPLFQGDSEIDTIFKIFQKLGTPNEMTWPGVQDLPNFKPSFPQWRHKGWANIRQGKTKEKVGECGIDLLEKFLAYAPKQRLSARKGLQHPYLADAGP</sequence>
<evidence type="ECO:0000256" key="6">
    <source>
        <dbReference type="ARBA" id="ARBA00022777"/>
    </source>
</evidence>
<dbReference type="EC" id="2.7.11.22" evidence="2"/>
<comment type="catalytic activity">
    <reaction evidence="12">
        <text>L-threonyl-[protein] + ATP = O-phospho-L-threonyl-[protein] + ADP + H(+)</text>
        <dbReference type="Rhea" id="RHEA:46608"/>
        <dbReference type="Rhea" id="RHEA-COMP:11060"/>
        <dbReference type="Rhea" id="RHEA-COMP:11605"/>
        <dbReference type="ChEBI" id="CHEBI:15378"/>
        <dbReference type="ChEBI" id="CHEBI:30013"/>
        <dbReference type="ChEBI" id="CHEBI:30616"/>
        <dbReference type="ChEBI" id="CHEBI:61977"/>
        <dbReference type="ChEBI" id="CHEBI:456216"/>
        <dbReference type="EC" id="2.7.11.22"/>
    </reaction>
</comment>
<dbReference type="PANTHER" id="PTHR24056:SF254">
    <property type="entry name" value="CYCLIN-DEPENDENT KINASE 2"/>
    <property type="match status" value="1"/>
</dbReference>
<keyword evidence="6" id="KW-0418">Kinase</keyword>
<dbReference type="Gene3D" id="1.10.510.10">
    <property type="entry name" value="Transferase(Phosphotransferase) domain 1"/>
    <property type="match status" value="1"/>
</dbReference>
<evidence type="ECO:0000256" key="15">
    <source>
        <dbReference type="SAM" id="MobiDB-lite"/>
    </source>
</evidence>
<dbReference type="PROSITE" id="PS50011">
    <property type="entry name" value="PROTEIN_KINASE_DOM"/>
    <property type="match status" value="1"/>
</dbReference>
<dbReference type="CDD" id="cd07829">
    <property type="entry name" value="STKc_CDK_like"/>
    <property type="match status" value="1"/>
</dbReference>
<feature type="compositionally biased region" description="Basic and acidic residues" evidence="15">
    <location>
        <begin position="275"/>
        <end position="285"/>
    </location>
</feature>
<dbReference type="GO" id="GO:0030332">
    <property type="term" value="F:cyclin binding"/>
    <property type="evidence" value="ECO:0007669"/>
    <property type="project" value="TreeGrafter"/>
</dbReference>
<gene>
    <name evidence="17" type="primary">CDK3</name>
    <name evidence="17" type="ORF">SNEC2469_LOCUS21114</name>
</gene>
<evidence type="ECO:0000256" key="13">
    <source>
        <dbReference type="ARBA" id="ARBA00048367"/>
    </source>
</evidence>
<keyword evidence="7 14" id="KW-0067">ATP-binding</keyword>
<evidence type="ECO:0000256" key="12">
    <source>
        <dbReference type="ARBA" id="ARBA00047811"/>
    </source>
</evidence>
<dbReference type="InterPro" id="IPR011009">
    <property type="entry name" value="Kinase-like_dom_sf"/>
</dbReference>
<evidence type="ECO:0000256" key="11">
    <source>
        <dbReference type="ARBA" id="ARBA00042858"/>
    </source>
</evidence>
<dbReference type="GO" id="GO:0005634">
    <property type="term" value="C:nucleus"/>
    <property type="evidence" value="ECO:0007669"/>
    <property type="project" value="TreeGrafter"/>
</dbReference>
<dbReference type="Proteomes" id="UP000601435">
    <property type="component" value="Unassembled WGS sequence"/>
</dbReference>
<keyword evidence="18" id="KW-1185">Reference proteome</keyword>
<evidence type="ECO:0000256" key="10">
    <source>
        <dbReference type="ARBA" id="ARBA00041902"/>
    </source>
</evidence>
<comment type="subunit">
    <text evidence="8">May form a complex composed of at least the catalytic subunit CRK2 and a cyclin.</text>
</comment>
<dbReference type="InterPro" id="IPR000719">
    <property type="entry name" value="Prot_kinase_dom"/>
</dbReference>
<evidence type="ECO:0000256" key="3">
    <source>
        <dbReference type="ARBA" id="ARBA00022527"/>
    </source>
</evidence>
<dbReference type="GO" id="GO:0004693">
    <property type="term" value="F:cyclin-dependent protein serine/threonine kinase activity"/>
    <property type="evidence" value="ECO:0007669"/>
    <property type="project" value="UniProtKB-EC"/>
</dbReference>
<evidence type="ECO:0000313" key="17">
    <source>
        <dbReference type="EMBL" id="CAE7730748.1"/>
    </source>
</evidence>
<proteinExistence type="inferred from homology"/>
<dbReference type="InterPro" id="IPR050108">
    <property type="entry name" value="CDK"/>
</dbReference>
<dbReference type="Pfam" id="PF00069">
    <property type="entry name" value="Pkinase"/>
    <property type="match status" value="1"/>
</dbReference>
<dbReference type="AlphaFoldDB" id="A0A812XDQ3"/>
<dbReference type="GO" id="GO:0000307">
    <property type="term" value="C:cyclin-dependent protein kinase holoenzyme complex"/>
    <property type="evidence" value="ECO:0007669"/>
    <property type="project" value="TreeGrafter"/>
</dbReference>
<evidence type="ECO:0000256" key="1">
    <source>
        <dbReference type="ARBA" id="ARBA00006485"/>
    </source>
</evidence>
<evidence type="ECO:0000256" key="8">
    <source>
        <dbReference type="ARBA" id="ARBA00038543"/>
    </source>
</evidence>
<dbReference type="SMART" id="SM00220">
    <property type="entry name" value="S_TKc"/>
    <property type="match status" value="1"/>
</dbReference>
<evidence type="ECO:0000256" key="9">
    <source>
        <dbReference type="ARBA" id="ARBA00039612"/>
    </source>
</evidence>
<dbReference type="GO" id="GO:0007165">
    <property type="term" value="P:signal transduction"/>
    <property type="evidence" value="ECO:0007669"/>
    <property type="project" value="TreeGrafter"/>
</dbReference>
<evidence type="ECO:0000256" key="7">
    <source>
        <dbReference type="ARBA" id="ARBA00022840"/>
    </source>
</evidence>
<dbReference type="EMBL" id="CAJNJA010037252">
    <property type="protein sequence ID" value="CAE7730748.1"/>
    <property type="molecule type" value="Genomic_DNA"/>
</dbReference>
<reference evidence="17" key="1">
    <citation type="submission" date="2021-02" db="EMBL/GenBank/DDBJ databases">
        <authorList>
            <person name="Dougan E. K."/>
            <person name="Rhodes N."/>
            <person name="Thang M."/>
            <person name="Chan C."/>
        </authorList>
    </citation>
    <scope>NUCLEOTIDE SEQUENCE</scope>
</reference>
<name>A0A812XDQ3_9DINO</name>
<evidence type="ECO:0000256" key="2">
    <source>
        <dbReference type="ARBA" id="ARBA00012425"/>
    </source>
</evidence>
<comment type="similarity">
    <text evidence="1">Belongs to the protein kinase superfamily. CMGC Ser/Thr protein kinase family. CDC2/CDKX subfamily.</text>
</comment>
<dbReference type="FunFam" id="1.10.510.10:FF:000574">
    <property type="entry name" value="Cell division related protein kinase 2"/>
    <property type="match status" value="1"/>
</dbReference>
<dbReference type="OrthoDB" id="1732493at2759"/>
<feature type="region of interest" description="Disordered" evidence="15">
    <location>
        <begin position="218"/>
        <end position="285"/>
    </location>
</feature>
<evidence type="ECO:0000256" key="4">
    <source>
        <dbReference type="ARBA" id="ARBA00022679"/>
    </source>
</evidence>
<dbReference type="PANTHER" id="PTHR24056">
    <property type="entry name" value="CELL DIVISION PROTEIN KINASE"/>
    <property type="match status" value="1"/>
</dbReference>
<dbReference type="Gene3D" id="3.30.200.20">
    <property type="entry name" value="Phosphorylase Kinase, domain 1"/>
    <property type="match status" value="1"/>
</dbReference>
<evidence type="ECO:0000313" key="18">
    <source>
        <dbReference type="Proteomes" id="UP000601435"/>
    </source>
</evidence>
<dbReference type="GO" id="GO:0010389">
    <property type="term" value="P:regulation of G2/M transition of mitotic cell cycle"/>
    <property type="evidence" value="ECO:0007669"/>
    <property type="project" value="TreeGrafter"/>
</dbReference>
<feature type="binding site" evidence="14">
    <location>
        <position position="356"/>
    </location>
    <ligand>
        <name>ATP</name>
        <dbReference type="ChEBI" id="CHEBI:30616"/>
    </ligand>
</feature>
<organism evidence="17 18">
    <name type="scientific">Symbiodinium necroappetens</name>
    <dbReference type="NCBI Taxonomy" id="1628268"/>
    <lineage>
        <taxon>Eukaryota</taxon>
        <taxon>Sar</taxon>
        <taxon>Alveolata</taxon>
        <taxon>Dinophyceae</taxon>
        <taxon>Suessiales</taxon>
        <taxon>Symbiodiniaceae</taxon>
        <taxon>Symbiodinium</taxon>
    </lineage>
</organism>
<keyword evidence="4" id="KW-0808">Transferase</keyword>
<dbReference type="GO" id="GO:0005737">
    <property type="term" value="C:cytoplasm"/>
    <property type="evidence" value="ECO:0007669"/>
    <property type="project" value="TreeGrafter"/>
</dbReference>
<dbReference type="GO" id="GO:0000082">
    <property type="term" value="P:G1/S transition of mitotic cell cycle"/>
    <property type="evidence" value="ECO:0007669"/>
    <property type="project" value="TreeGrafter"/>
</dbReference>
<keyword evidence="5 14" id="KW-0547">Nucleotide-binding</keyword>
<dbReference type="SUPFAM" id="SSF56112">
    <property type="entry name" value="Protein kinase-like (PK-like)"/>
    <property type="match status" value="1"/>
</dbReference>
<dbReference type="PROSITE" id="PS00108">
    <property type="entry name" value="PROTEIN_KINASE_ST"/>
    <property type="match status" value="1"/>
</dbReference>
<accession>A0A812XDQ3</accession>
<evidence type="ECO:0000259" key="16">
    <source>
        <dbReference type="PROSITE" id="PS50011"/>
    </source>
</evidence>
<dbReference type="GO" id="GO:0005524">
    <property type="term" value="F:ATP binding"/>
    <property type="evidence" value="ECO:0007669"/>
    <property type="project" value="UniProtKB-UniRule"/>
</dbReference>
<evidence type="ECO:0000256" key="14">
    <source>
        <dbReference type="PROSITE-ProRule" id="PRU10141"/>
    </source>
</evidence>
<dbReference type="GO" id="GO:0010468">
    <property type="term" value="P:regulation of gene expression"/>
    <property type="evidence" value="ECO:0007669"/>
    <property type="project" value="TreeGrafter"/>
</dbReference>
<feature type="domain" description="Protein kinase" evidence="16">
    <location>
        <begin position="327"/>
        <end position="614"/>
    </location>
</feature>